<evidence type="ECO:0000256" key="5">
    <source>
        <dbReference type="ARBA" id="ARBA00048542"/>
    </source>
</evidence>
<feature type="binding site" evidence="6">
    <location>
        <begin position="140"/>
        <end position="143"/>
    </location>
    <ligand>
        <name>FMN</name>
        <dbReference type="ChEBI" id="CHEBI:58210"/>
    </ligand>
</feature>
<gene>
    <name evidence="6" type="primary">azoR</name>
    <name evidence="8" type="ORF">OD750_025340</name>
</gene>
<feature type="binding site" evidence="6">
    <location>
        <begin position="96"/>
        <end position="99"/>
    </location>
    <ligand>
        <name>FMN</name>
        <dbReference type="ChEBI" id="CHEBI:58210"/>
    </ligand>
</feature>
<comment type="function">
    <text evidence="6">Also exhibits azoreductase activity. Catalyzes the reductive cleavage of the azo bond in aromatic azo compounds to the corresponding amines.</text>
</comment>
<comment type="catalytic activity">
    <reaction evidence="5">
        <text>N,N-dimethyl-1,4-phenylenediamine + anthranilate + 2 NAD(+) = 2-(4-dimethylaminophenyl)diazenylbenzoate + 2 NADH + 2 H(+)</text>
        <dbReference type="Rhea" id="RHEA:55872"/>
        <dbReference type="ChEBI" id="CHEBI:15378"/>
        <dbReference type="ChEBI" id="CHEBI:15783"/>
        <dbReference type="ChEBI" id="CHEBI:16567"/>
        <dbReference type="ChEBI" id="CHEBI:57540"/>
        <dbReference type="ChEBI" id="CHEBI:57945"/>
        <dbReference type="ChEBI" id="CHEBI:71579"/>
        <dbReference type="EC" id="1.7.1.17"/>
    </reaction>
    <physiologicalReaction direction="right-to-left" evidence="5">
        <dbReference type="Rhea" id="RHEA:55874"/>
    </physiologicalReaction>
</comment>
<evidence type="ECO:0000256" key="4">
    <source>
        <dbReference type="ARBA" id="ARBA00023027"/>
    </source>
</evidence>
<comment type="cofactor">
    <cofactor evidence="6">
        <name>FMN</name>
        <dbReference type="ChEBI" id="CHEBI:58210"/>
    </cofactor>
    <text evidence="6">Binds 1 FMN per subunit.</text>
</comment>
<dbReference type="PANTHER" id="PTHR43741">
    <property type="entry name" value="FMN-DEPENDENT NADH-AZOREDUCTASE 1"/>
    <property type="match status" value="1"/>
</dbReference>
<sequence>MSTLLHIDSSARRTGSVSRRLTARFVEEWRRRHPDGRVIERDLALDAPPHVDEAIIGAYFTPDDARSDAQRATLAQSDALVDELLAADTIVIGAPMYNFALPSSLKAWIDHVVRVGRTFSYGAGGPQGLVRGKRVVVILSRGGVYSDGPAQAMDFQTGYLRGVLGFIGIADVEFVAAEGVAHGEENAREAIAKAEDQLLAAA</sequence>
<feature type="binding site" evidence="6">
    <location>
        <position position="10"/>
    </location>
    <ligand>
        <name>FMN</name>
        <dbReference type="ChEBI" id="CHEBI:58210"/>
    </ligand>
</feature>
<dbReference type="GO" id="GO:0010181">
    <property type="term" value="F:FMN binding"/>
    <property type="evidence" value="ECO:0007669"/>
    <property type="project" value="UniProtKB-UniRule"/>
</dbReference>
<keyword evidence="3 6" id="KW-0560">Oxidoreductase</keyword>
<dbReference type="EC" id="1.7.1.17" evidence="6"/>
<feature type="binding site" evidence="6">
    <location>
        <begin position="16"/>
        <end position="18"/>
    </location>
    <ligand>
        <name>FMN</name>
        <dbReference type="ChEBI" id="CHEBI:58210"/>
    </ligand>
</feature>
<keyword evidence="2 6" id="KW-0288">FMN</keyword>
<dbReference type="EC" id="1.6.5.-" evidence="6"/>
<dbReference type="Proteomes" id="UP001139971">
    <property type="component" value="Unassembled WGS sequence"/>
</dbReference>
<accession>A0A9X3YP30</accession>
<dbReference type="InterPro" id="IPR029039">
    <property type="entry name" value="Flavoprotein-like_sf"/>
</dbReference>
<dbReference type="GO" id="GO:0016652">
    <property type="term" value="F:oxidoreductase activity, acting on NAD(P)H as acceptor"/>
    <property type="evidence" value="ECO:0007669"/>
    <property type="project" value="UniProtKB-UniRule"/>
</dbReference>
<comment type="subunit">
    <text evidence="6">Homodimer.</text>
</comment>
<dbReference type="InterPro" id="IPR050104">
    <property type="entry name" value="FMN-dep_NADH:Q_OxRdtase_AzoR1"/>
</dbReference>
<dbReference type="InterPro" id="IPR003680">
    <property type="entry name" value="Flavodoxin_fold"/>
</dbReference>
<dbReference type="GO" id="GO:0016655">
    <property type="term" value="F:oxidoreductase activity, acting on NAD(P)H, quinone or similar compound as acceptor"/>
    <property type="evidence" value="ECO:0007669"/>
    <property type="project" value="InterPro"/>
</dbReference>
<dbReference type="AlphaFoldDB" id="A0A9X3YP30"/>
<dbReference type="InterPro" id="IPR023048">
    <property type="entry name" value="NADH:quinone_OxRdtase_FMN_depd"/>
</dbReference>
<proteinExistence type="inferred from homology"/>
<dbReference type="GO" id="GO:0009055">
    <property type="term" value="F:electron transfer activity"/>
    <property type="evidence" value="ECO:0007669"/>
    <property type="project" value="UniProtKB-UniRule"/>
</dbReference>
<evidence type="ECO:0000313" key="8">
    <source>
        <dbReference type="EMBL" id="MDC8015861.1"/>
    </source>
</evidence>
<feature type="domain" description="Flavodoxin-like fold" evidence="7">
    <location>
        <begin position="3"/>
        <end position="200"/>
    </location>
</feature>
<dbReference type="PANTHER" id="PTHR43741:SF2">
    <property type="entry name" value="FMN-DEPENDENT NADH:QUINONE OXIDOREDUCTASE"/>
    <property type="match status" value="1"/>
</dbReference>
<keyword evidence="9" id="KW-1185">Reference proteome</keyword>
<reference evidence="8" key="1">
    <citation type="submission" date="2023-02" db="EMBL/GenBank/DDBJ databases">
        <title>Tahibacter soli sp. nov. isolated from soil.</title>
        <authorList>
            <person name="Baek J.H."/>
            <person name="Lee J.K."/>
            <person name="Choi D.G."/>
            <person name="Jeon C.O."/>
        </authorList>
    </citation>
    <scope>NUCLEOTIDE SEQUENCE</scope>
    <source>
        <strain evidence="8">BL</strain>
    </source>
</reference>
<dbReference type="SUPFAM" id="SSF52218">
    <property type="entry name" value="Flavoproteins"/>
    <property type="match status" value="1"/>
</dbReference>
<keyword evidence="4 6" id="KW-0520">NAD</keyword>
<evidence type="ECO:0000256" key="2">
    <source>
        <dbReference type="ARBA" id="ARBA00022643"/>
    </source>
</evidence>
<comment type="similarity">
    <text evidence="6">Belongs to the azoreductase type 1 family.</text>
</comment>
<dbReference type="EMBL" id="JAOVZO020000021">
    <property type="protein sequence ID" value="MDC8015861.1"/>
    <property type="molecule type" value="Genomic_DNA"/>
</dbReference>
<dbReference type="Pfam" id="PF02525">
    <property type="entry name" value="Flavodoxin_2"/>
    <property type="match status" value="1"/>
</dbReference>
<evidence type="ECO:0000256" key="6">
    <source>
        <dbReference type="HAMAP-Rule" id="MF_01216"/>
    </source>
</evidence>
<comment type="caution">
    <text evidence="8">The sequence shown here is derived from an EMBL/GenBank/DDBJ whole genome shotgun (WGS) entry which is preliminary data.</text>
</comment>
<dbReference type="HAMAP" id="MF_01216">
    <property type="entry name" value="Azoreductase_type1"/>
    <property type="match status" value="1"/>
</dbReference>
<organism evidence="8 9">
    <name type="scientific">Tahibacter soli</name>
    <dbReference type="NCBI Taxonomy" id="2983605"/>
    <lineage>
        <taxon>Bacteria</taxon>
        <taxon>Pseudomonadati</taxon>
        <taxon>Pseudomonadota</taxon>
        <taxon>Gammaproteobacteria</taxon>
        <taxon>Lysobacterales</taxon>
        <taxon>Rhodanobacteraceae</taxon>
        <taxon>Tahibacter</taxon>
    </lineage>
</organism>
<keyword evidence="1 6" id="KW-0285">Flavoprotein</keyword>
<dbReference type="Gene3D" id="3.40.50.360">
    <property type="match status" value="1"/>
</dbReference>
<evidence type="ECO:0000256" key="1">
    <source>
        <dbReference type="ARBA" id="ARBA00022630"/>
    </source>
</evidence>
<name>A0A9X3YP30_9GAMM</name>
<comment type="catalytic activity">
    <reaction evidence="6">
        <text>2 a quinone + NADH + H(+) = 2 a 1,4-benzosemiquinone + NAD(+)</text>
        <dbReference type="Rhea" id="RHEA:65952"/>
        <dbReference type="ChEBI" id="CHEBI:15378"/>
        <dbReference type="ChEBI" id="CHEBI:57540"/>
        <dbReference type="ChEBI" id="CHEBI:57945"/>
        <dbReference type="ChEBI" id="CHEBI:132124"/>
        <dbReference type="ChEBI" id="CHEBI:134225"/>
    </reaction>
</comment>
<evidence type="ECO:0000259" key="7">
    <source>
        <dbReference type="Pfam" id="PF02525"/>
    </source>
</evidence>
<comment type="function">
    <text evidence="6">Quinone reductase that provides resistance to thiol-specific stress caused by electrophilic quinones.</text>
</comment>
<evidence type="ECO:0000313" key="9">
    <source>
        <dbReference type="Proteomes" id="UP001139971"/>
    </source>
</evidence>
<evidence type="ECO:0000256" key="3">
    <source>
        <dbReference type="ARBA" id="ARBA00023002"/>
    </source>
</evidence>
<dbReference type="RefSeq" id="WP_263543977.1">
    <property type="nucleotide sequence ID" value="NZ_JAOVZO020000021.1"/>
</dbReference>
<protein>
    <recommendedName>
        <fullName evidence="6">FMN dependent NADH:quinone oxidoreductase</fullName>
        <ecNumber evidence="6">1.6.5.-</ecNumber>
    </recommendedName>
    <alternativeName>
        <fullName evidence="6">Azo-dye reductase</fullName>
    </alternativeName>
    <alternativeName>
        <fullName evidence="6">FMN-dependent NADH-azo compound oxidoreductase</fullName>
    </alternativeName>
    <alternativeName>
        <fullName evidence="6">FMN-dependent NADH-azoreductase</fullName>
        <ecNumber evidence="6">1.7.1.17</ecNumber>
    </alternativeName>
</protein>